<dbReference type="Pfam" id="PF14398">
    <property type="entry name" value="ATPgrasp_YheCD"/>
    <property type="match status" value="1"/>
</dbReference>
<feature type="region of interest" description="Disordered" evidence="1">
    <location>
        <begin position="266"/>
        <end position="287"/>
    </location>
</feature>
<evidence type="ECO:0000313" key="3">
    <source>
        <dbReference type="Proteomes" id="UP000250369"/>
    </source>
</evidence>
<dbReference type="SUPFAM" id="SSF56059">
    <property type="entry name" value="Glutathione synthetase ATP-binding domain-like"/>
    <property type="match status" value="1"/>
</dbReference>
<feature type="compositionally biased region" description="Basic residues" evidence="1">
    <location>
        <begin position="267"/>
        <end position="287"/>
    </location>
</feature>
<comment type="caution">
    <text evidence="2">The sequence shown here is derived from an EMBL/GenBank/DDBJ whole genome shotgun (WGS) entry which is preliminary data.</text>
</comment>
<organism evidence="2 3">
    <name type="scientific">Paenibacillus contaminans</name>
    <dbReference type="NCBI Taxonomy" id="450362"/>
    <lineage>
        <taxon>Bacteria</taxon>
        <taxon>Bacillati</taxon>
        <taxon>Bacillota</taxon>
        <taxon>Bacilli</taxon>
        <taxon>Bacillales</taxon>
        <taxon>Paenibacillaceae</taxon>
        <taxon>Paenibacillus</taxon>
    </lineage>
</organism>
<evidence type="ECO:0000256" key="1">
    <source>
        <dbReference type="SAM" id="MobiDB-lite"/>
    </source>
</evidence>
<gene>
    <name evidence="2" type="ORF">DQG23_14030</name>
</gene>
<evidence type="ECO:0000313" key="2">
    <source>
        <dbReference type="EMBL" id="RAV20629.1"/>
    </source>
</evidence>
<protein>
    <submittedName>
        <fullName evidence="2">YheC/YheD family protein</fullName>
    </submittedName>
</protein>
<accession>A0A329ML97</accession>
<dbReference type="AlphaFoldDB" id="A0A329ML97"/>
<sequence>MVAKDLRRNDPNKWRKTEVMLRHPVLRDYIPETKKLTRTSLAYMLNKYKSVYVKPEVGTGGQGVMRLEKKGARSYYCHAGLDKRSLTTFNALISFLKSRINGKPYLAQRGIELLKYGKNPLDVRVMIQMNPRGQWEATGLICRVAQPGKIVTNRSNGGTVMTVRQALSRYAKGKKLRELNDKMNRAGLLTVKQLSTQYPNIKESGLDIGLDAGLKPWILEVNMSPVSKMFRELKDKRIVRKIMRYSLAYGRKLTYNIYPEQDNKPAAKVKRAGRGNPAVRRKAVRRR</sequence>
<reference evidence="2 3" key="1">
    <citation type="journal article" date="2009" name="Int. J. Syst. Evol. Microbiol.">
        <title>Paenibacillus contaminans sp. nov., isolated from a contaminated laboratory plate.</title>
        <authorList>
            <person name="Chou J.H."/>
            <person name="Lee J.H."/>
            <person name="Lin M.C."/>
            <person name="Chang P.S."/>
            <person name="Arun A.B."/>
            <person name="Young C.C."/>
            <person name="Chen W.M."/>
        </authorList>
    </citation>
    <scope>NUCLEOTIDE SEQUENCE [LARGE SCALE GENOMIC DNA]</scope>
    <source>
        <strain evidence="2 3">CKOBP-6</strain>
    </source>
</reference>
<dbReference type="InterPro" id="IPR026838">
    <property type="entry name" value="YheC/D"/>
</dbReference>
<keyword evidence="3" id="KW-1185">Reference proteome</keyword>
<dbReference type="Gene3D" id="3.30.470.20">
    <property type="entry name" value="ATP-grasp fold, B domain"/>
    <property type="match status" value="1"/>
</dbReference>
<dbReference type="EMBL" id="QMFB01000007">
    <property type="protein sequence ID" value="RAV20629.1"/>
    <property type="molecule type" value="Genomic_DNA"/>
</dbReference>
<proteinExistence type="predicted"/>
<name>A0A329ML97_9BACL</name>
<dbReference type="Proteomes" id="UP000250369">
    <property type="component" value="Unassembled WGS sequence"/>
</dbReference>